<dbReference type="Proteomes" id="UP000711047">
    <property type="component" value="Unassembled WGS sequence"/>
</dbReference>
<protein>
    <submittedName>
        <fullName evidence="1">Winged helix DNA-binding domain-containing protein</fullName>
    </submittedName>
</protein>
<keyword evidence="2" id="KW-1185">Reference proteome</keyword>
<gene>
    <name evidence="1" type="ORF">HQN87_13360</name>
</gene>
<dbReference type="EMBL" id="JABMKX010000006">
    <property type="protein sequence ID" value="NQX46323.1"/>
    <property type="molecule type" value="Genomic_DNA"/>
</dbReference>
<dbReference type="GO" id="GO:0003677">
    <property type="term" value="F:DNA binding"/>
    <property type="evidence" value="ECO:0007669"/>
    <property type="project" value="UniProtKB-KW"/>
</dbReference>
<reference evidence="1 2" key="1">
    <citation type="submission" date="2020-05" db="EMBL/GenBank/DDBJ databases">
        <title>Paenibacillus glebae, sp. nov., Paenibacillus humi sp. nov., Paenibacillus pedi sp. nov., Paenibacillus terrestris sp. nov. and Paenibacillus terricola sp. nov., isolated from a forest top soil sample.</title>
        <authorList>
            <person name="Qi S."/>
            <person name="Carlier A."/>
            <person name="Cnockaert M."/>
            <person name="Vandamme P."/>
        </authorList>
    </citation>
    <scope>NUCLEOTIDE SEQUENCE [LARGE SCALE GENOMIC DNA]</scope>
    <source>
        <strain evidence="1 2">LMG 29502</strain>
    </source>
</reference>
<keyword evidence="1" id="KW-0238">DNA-binding</keyword>
<organism evidence="1 2">
    <name type="scientific">Paenibacillus tritici</name>
    <dbReference type="NCBI Taxonomy" id="1873425"/>
    <lineage>
        <taxon>Bacteria</taxon>
        <taxon>Bacillati</taxon>
        <taxon>Bacillota</taxon>
        <taxon>Bacilli</taxon>
        <taxon>Bacillales</taxon>
        <taxon>Paenibacillaceae</taxon>
        <taxon>Paenibacillus</taxon>
    </lineage>
</organism>
<name>A0ABX2DQP4_9BACL</name>
<evidence type="ECO:0000313" key="2">
    <source>
        <dbReference type="Proteomes" id="UP000711047"/>
    </source>
</evidence>
<dbReference type="InterPro" id="IPR009351">
    <property type="entry name" value="AlkZ-like"/>
</dbReference>
<evidence type="ECO:0000313" key="1">
    <source>
        <dbReference type="EMBL" id="NQX46323.1"/>
    </source>
</evidence>
<dbReference type="PANTHER" id="PTHR30528:SF0">
    <property type="entry name" value="CYTOPLASMIC PROTEIN"/>
    <property type="match status" value="1"/>
</dbReference>
<comment type="caution">
    <text evidence="1">The sequence shown here is derived from an EMBL/GenBank/DDBJ whole genome shotgun (WGS) entry which is preliminary data.</text>
</comment>
<dbReference type="Pfam" id="PF06224">
    <property type="entry name" value="AlkZ-like"/>
    <property type="match status" value="1"/>
</dbReference>
<dbReference type="PANTHER" id="PTHR30528">
    <property type="entry name" value="CYTOPLASMIC PROTEIN"/>
    <property type="match status" value="1"/>
</dbReference>
<proteinExistence type="predicted"/>
<sequence length="428" mass="49028">MITYSLSKRQARLFLLRHQRLVAGGLPEGKSSIYDFVRHVGCIQYDPLSIAGHNHELVLQARIPGFTPVMASELLYKDRLLIDGWDKNMSIYCTEDWPYFHRLREAAALRHQNNEAMAAMITHVREELDARGPLSSLDLASKEKIDWSWAPARLSRAAMESMYFRGELSIHHRVHTRRYYDYTTKLLPPELLHTDDPNVTTDQYHDWYVLRRIGSIGLQWNRSGDGWLGITGLKSKERTAAVQRLLLKDKLREVRIEDIKLPLYIRTADAPQLESLLLEEDTAGTDESPSGPQARDPQAAAFAAALAPLDNLLWDRELIRQLFGFHYRWEVYKPVLEREYGYYVLPLLYGDRFIGRLEPVMNKKTGILTIARWWWEAGEALERGMLPALRQAFSSLQRSTGASGIRFAPDVVHSCGLQELESALSASP</sequence>
<accession>A0ABX2DQP4</accession>